<evidence type="ECO:0000256" key="2">
    <source>
        <dbReference type="ARBA" id="ARBA00023043"/>
    </source>
</evidence>
<dbReference type="Gene3D" id="1.25.40.20">
    <property type="entry name" value="Ankyrin repeat-containing domain"/>
    <property type="match status" value="1"/>
</dbReference>
<organism evidence="6">
    <name type="scientific">Micromonas pusilla (strain CCMP1545)</name>
    <name type="common">Picoplanktonic green alga</name>
    <dbReference type="NCBI Taxonomy" id="564608"/>
    <lineage>
        <taxon>Eukaryota</taxon>
        <taxon>Viridiplantae</taxon>
        <taxon>Chlorophyta</taxon>
        <taxon>Mamiellophyceae</taxon>
        <taxon>Mamiellales</taxon>
        <taxon>Mamiellaceae</taxon>
        <taxon>Micromonas</taxon>
    </lineage>
</organism>
<dbReference type="KEGG" id="mpp:MICPUCDRAFT_19380"/>
<dbReference type="Pfam" id="PF13857">
    <property type="entry name" value="Ank_5"/>
    <property type="match status" value="1"/>
</dbReference>
<dbReference type="GeneID" id="9686262"/>
<dbReference type="STRING" id="564608.C1MYG3"/>
<dbReference type="Proteomes" id="UP000001876">
    <property type="component" value="Unassembled WGS sequence"/>
</dbReference>
<dbReference type="SMART" id="SM00248">
    <property type="entry name" value="ANK"/>
    <property type="match status" value="2"/>
</dbReference>
<evidence type="ECO:0000256" key="1">
    <source>
        <dbReference type="ARBA" id="ARBA00022737"/>
    </source>
</evidence>
<feature type="repeat" description="ANK" evidence="3">
    <location>
        <begin position="1"/>
        <end position="29"/>
    </location>
</feature>
<dbReference type="SUPFAM" id="SSF48403">
    <property type="entry name" value="Ankyrin repeat"/>
    <property type="match status" value="1"/>
</dbReference>
<dbReference type="OMA" id="HVACANH"/>
<accession>C1MYG3</accession>
<dbReference type="EMBL" id="GG663742">
    <property type="protein sequence ID" value="EEH55292.1"/>
    <property type="molecule type" value="Genomic_DNA"/>
</dbReference>
<name>C1MYG3_MICPC</name>
<feature type="region of interest" description="Disordered" evidence="4">
    <location>
        <begin position="63"/>
        <end position="83"/>
    </location>
</feature>
<evidence type="ECO:0000313" key="6">
    <source>
        <dbReference type="Proteomes" id="UP000001876"/>
    </source>
</evidence>
<dbReference type="PROSITE" id="PS50088">
    <property type="entry name" value="ANK_REPEAT"/>
    <property type="match status" value="2"/>
</dbReference>
<dbReference type="PROSITE" id="PS50297">
    <property type="entry name" value="ANK_REP_REGION"/>
    <property type="match status" value="2"/>
</dbReference>
<dbReference type="RefSeq" id="XP_003060523.1">
    <property type="nucleotide sequence ID" value="XM_003060477.1"/>
</dbReference>
<protein>
    <submittedName>
        <fullName evidence="5">Predicted protein</fullName>
    </submittedName>
</protein>
<evidence type="ECO:0000313" key="5">
    <source>
        <dbReference type="EMBL" id="EEH55292.1"/>
    </source>
</evidence>
<gene>
    <name evidence="5" type="ORF">MICPUCDRAFT_19380</name>
</gene>
<sequence length="83" mass="8624">ALHWACHVGDELVAAALLSHGADVNAVGELDNTPLHVACANHHLGIARRLLARGADVRAVNNYGTTPAQARSPRAGSHTTPFA</sequence>
<dbReference type="eggNOG" id="KOG0195">
    <property type="taxonomic scope" value="Eukaryota"/>
</dbReference>
<dbReference type="GO" id="GO:0004842">
    <property type="term" value="F:ubiquitin-protein transferase activity"/>
    <property type="evidence" value="ECO:0007669"/>
    <property type="project" value="TreeGrafter"/>
</dbReference>
<dbReference type="InterPro" id="IPR002110">
    <property type="entry name" value="Ankyrin_rpt"/>
</dbReference>
<proteinExistence type="predicted"/>
<dbReference type="GO" id="GO:0085020">
    <property type="term" value="P:protein K6-linked ubiquitination"/>
    <property type="evidence" value="ECO:0007669"/>
    <property type="project" value="TreeGrafter"/>
</dbReference>
<dbReference type="PANTHER" id="PTHR24171:SF8">
    <property type="entry name" value="BRCA1-ASSOCIATED RING DOMAIN PROTEIN 1"/>
    <property type="match status" value="1"/>
</dbReference>
<feature type="non-terminal residue" evidence="5">
    <location>
        <position position="1"/>
    </location>
</feature>
<keyword evidence="1" id="KW-0677">Repeat</keyword>
<keyword evidence="6" id="KW-1185">Reference proteome</keyword>
<dbReference type="InterPro" id="IPR036770">
    <property type="entry name" value="Ankyrin_rpt-contain_sf"/>
</dbReference>
<keyword evidence="2 3" id="KW-0040">ANK repeat</keyword>
<evidence type="ECO:0000256" key="4">
    <source>
        <dbReference type="SAM" id="MobiDB-lite"/>
    </source>
</evidence>
<dbReference type="PANTHER" id="PTHR24171">
    <property type="entry name" value="ANKYRIN REPEAT DOMAIN-CONTAINING PROTEIN 39-RELATED"/>
    <property type="match status" value="1"/>
</dbReference>
<dbReference type="OrthoDB" id="496398at2759"/>
<dbReference type="AlphaFoldDB" id="C1MYG3"/>
<reference evidence="5 6" key="1">
    <citation type="journal article" date="2009" name="Science">
        <title>Green evolution and dynamic adaptations revealed by genomes of the marine picoeukaryotes Micromonas.</title>
        <authorList>
            <person name="Worden A.Z."/>
            <person name="Lee J.H."/>
            <person name="Mock T."/>
            <person name="Rouze P."/>
            <person name="Simmons M.P."/>
            <person name="Aerts A.L."/>
            <person name="Allen A.E."/>
            <person name="Cuvelier M.L."/>
            <person name="Derelle E."/>
            <person name="Everett M.V."/>
            <person name="Foulon E."/>
            <person name="Grimwood J."/>
            <person name="Gundlach H."/>
            <person name="Henrissat B."/>
            <person name="Napoli C."/>
            <person name="McDonald S.M."/>
            <person name="Parker M.S."/>
            <person name="Rombauts S."/>
            <person name="Salamov A."/>
            <person name="Von Dassow P."/>
            <person name="Badger J.H."/>
            <person name="Coutinho P.M."/>
            <person name="Demir E."/>
            <person name="Dubchak I."/>
            <person name="Gentemann C."/>
            <person name="Eikrem W."/>
            <person name="Gready J.E."/>
            <person name="John U."/>
            <person name="Lanier W."/>
            <person name="Lindquist E.A."/>
            <person name="Lucas S."/>
            <person name="Mayer K.F."/>
            <person name="Moreau H."/>
            <person name="Not F."/>
            <person name="Otillar R."/>
            <person name="Panaud O."/>
            <person name="Pangilinan J."/>
            <person name="Paulsen I."/>
            <person name="Piegu B."/>
            <person name="Poliakov A."/>
            <person name="Robbens S."/>
            <person name="Schmutz J."/>
            <person name="Toulza E."/>
            <person name="Wyss T."/>
            <person name="Zelensky A."/>
            <person name="Zhou K."/>
            <person name="Armbrust E.V."/>
            <person name="Bhattacharya D."/>
            <person name="Goodenough U.W."/>
            <person name="Van de Peer Y."/>
            <person name="Grigoriev I.V."/>
        </authorList>
    </citation>
    <scope>NUCLEOTIDE SEQUENCE [LARGE SCALE GENOMIC DNA]</scope>
    <source>
        <strain evidence="5 6">CCMP1545</strain>
    </source>
</reference>
<evidence type="ECO:0000256" key="3">
    <source>
        <dbReference type="PROSITE-ProRule" id="PRU00023"/>
    </source>
</evidence>
<feature type="repeat" description="ANK" evidence="3">
    <location>
        <begin position="30"/>
        <end position="62"/>
    </location>
</feature>